<dbReference type="InterPro" id="IPR038763">
    <property type="entry name" value="DHH_sf"/>
</dbReference>
<evidence type="ECO:0000313" key="2">
    <source>
        <dbReference type="EMBL" id="KKP45419.1"/>
    </source>
</evidence>
<protein>
    <submittedName>
        <fullName evidence="2">DHH subfamily 1 protein</fullName>
    </submittedName>
</protein>
<dbReference type="STRING" id="1618566.UR35_C0001G0016"/>
<dbReference type="EMBL" id="LBOW01000001">
    <property type="protein sequence ID" value="KKP45419.1"/>
    <property type="molecule type" value="Genomic_DNA"/>
</dbReference>
<comment type="caution">
    <text evidence="2">The sequence shown here is derived from an EMBL/GenBank/DDBJ whole genome shotgun (WGS) entry which is preliminary data.</text>
</comment>
<sequence length="332" mass="37438">MNYQKSQQILDEVKKAKRILLNCHYGADPDGIGSTLALKLVLEKLGKKVDVICPSKKLSQQTNFLTGFNDITLGIDFYSFDFDKYDLCMFLDTSDVDVLTGQDRELIINKFIVVIDHHQTFHLKNDLKILDTNSSSVGEILYKVFKDWNIELDQQIAECLLTSIIGDTGTFSYTGATSETLRIGSDLMSLGADKSMISDRIYRGEDFRILKFWAEVLSRIQIDKEYGFVWSTVPNNIYKDYEDLPAVKSKTASIFAPIVDGTDFGFIGIEEKPNTFTVSFRGRTDFDTSRIAEELGGGGHPISSAVRMEDINFDDAVEKVLTVCRKYANKKV</sequence>
<proteinExistence type="predicted"/>
<dbReference type="InterPro" id="IPR051319">
    <property type="entry name" value="Oligoribo/pAp-PDE_c-di-AMP_PDE"/>
</dbReference>
<gene>
    <name evidence="2" type="ORF">UR35_C0001G0016</name>
</gene>
<dbReference type="Pfam" id="PF01368">
    <property type="entry name" value="DHH"/>
    <property type="match status" value="1"/>
</dbReference>
<accession>A0A0F9ZMN1</accession>
<dbReference type="InterPro" id="IPR001667">
    <property type="entry name" value="DDH_dom"/>
</dbReference>
<dbReference type="PANTHER" id="PTHR47618">
    <property type="entry name" value="BIFUNCTIONAL OLIGORIBONUCLEASE AND PAP PHOSPHATASE NRNA"/>
    <property type="match status" value="1"/>
</dbReference>
<dbReference type="PANTHER" id="PTHR47618:SF1">
    <property type="entry name" value="BIFUNCTIONAL OLIGORIBONUCLEASE AND PAP PHOSPHATASE NRNA"/>
    <property type="match status" value="1"/>
</dbReference>
<dbReference type="SUPFAM" id="SSF64182">
    <property type="entry name" value="DHH phosphoesterases"/>
    <property type="match status" value="1"/>
</dbReference>
<dbReference type="AlphaFoldDB" id="A0A0F9ZMN1"/>
<name>A0A0F9ZMN1_9BACT</name>
<evidence type="ECO:0000313" key="3">
    <source>
        <dbReference type="Proteomes" id="UP000034778"/>
    </source>
</evidence>
<reference evidence="2 3" key="1">
    <citation type="journal article" date="2015" name="Nature">
        <title>rRNA introns, odd ribosomes, and small enigmatic genomes across a large radiation of phyla.</title>
        <authorList>
            <person name="Brown C.T."/>
            <person name="Hug L.A."/>
            <person name="Thomas B.C."/>
            <person name="Sharon I."/>
            <person name="Castelle C.J."/>
            <person name="Singh A."/>
            <person name="Wilkins M.J."/>
            <person name="Williams K.H."/>
            <person name="Banfield J.F."/>
        </authorList>
    </citation>
    <scope>NUCLEOTIDE SEQUENCE [LARGE SCALE GENOMIC DNA]</scope>
</reference>
<dbReference type="Proteomes" id="UP000034778">
    <property type="component" value="Unassembled WGS sequence"/>
</dbReference>
<feature type="domain" description="DDH" evidence="1">
    <location>
        <begin position="19"/>
        <end position="164"/>
    </location>
</feature>
<organism evidence="2 3">
    <name type="scientific">Candidatus Woesebacteria bacterium GW2011_GWB1_33_22</name>
    <dbReference type="NCBI Taxonomy" id="1618566"/>
    <lineage>
        <taxon>Bacteria</taxon>
        <taxon>Candidatus Woeseibacteriota</taxon>
    </lineage>
</organism>
<evidence type="ECO:0000259" key="1">
    <source>
        <dbReference type="Pfam" id="PF01368"/>
    </source>
</evidence>
<dbReference type="Gene3D" id="3.10.310.30">
    <property type="match status" value="1"/>
</dbReference>
<dbReference type="Gene3D" id="3.90.1640.10">
    <property type="entry name" value="inorganic pyrophosphatase (n-terminal core)"/>
    <property type="match status" value="1"/>
</dbReference>